<gene>
    <name evidence="1" type="ORF">LCGC14_1246200</name>
</gene>
<sequence>MKRRELLKVFTIGLPAGIAGAGLMKLVEGSAELLDADG</sequence>
<accession>A0A0F9L4G9</accession>
<evidence type="ECO:0000313" key="1">
    <source>
        <dbReference type="EMBL" id="KKM89689.1"/>
    </source>
</evidence>
<protein>
    <submittedName>
        <fullName evidence="1">Uncharacterized protein</fullName>
    </submittedName>
</protein>
<comment type="caution">
    <text evidence="1">The sequence shown here is derived from an EMBL/GenBank/DDBJ whole genome shotgun (WGS) entry which is preliminary data.</text>
</comment>
<dbReference type="AlphaFoldDB" id="A0A0F9L4G9"/>
<name>A0A0F9L4G9_9ZZZZ</name>
<reference evidence="1" key="1">
    <citation type="journal article" date="2015" name="Nature">
        <title>Complex archaea that bridge the gap between prokaryotes and eukaryotes.</title>
        <authorList>
            <person name="Spang A."/>
            <person name="Saw J.H."/>
            <person name="Jorgensen S.L."/>
            <person name="Zaremba-Niedzwiedzka K."/>
            <person name="Martijn J."/>
            <person name="Lind A.E."/>
            <person name="van Eijk R."/>
            <person name="Schleper C."/>
            <person name="Guy L."/>
            <person name="Ettema T.J."/>
        </authorList>
    </citation>
    <scope>NUCLEOTIDE SEQUENCE</scope>
</reference>
<organism evidence="1">
    <name type="scientific">marine sediment metagenome</name>
    <dbReference type="NCBI Taxonomy" id="412755"/>
    <lineage>
        <taxon>unclassified sequences</taxon>
        <taxon>metagenomes</taxon>
        <taxon>ecological metagenomes</taxon>
    </lineage>
</organism>
<dbReference type="EMBL" id="LAZR01006780">
    <property type="protein sequence ID" value="KKM89689.1"/>
    <property type="molecule type" value="Genomic_DNA"/>
</dbReference>
<proteinExistence type="predicted"/>